<dbReference type="AlphaFoldDB" id="A0AAV2S2A2"/>
<dbReference type="Proteomes" id="UP001497623">
    <property type="component" value="Unassembled WGS sequence"/>
</dbReference>
<protein>
    <recommendedName>
        <fullName evidence="3">YCII-related domain-containing protein</fullName>
    </recommendedName>
</protein>
<evidence type="ECO:0008006" key="3">
    <source>
        <dbReference type="Google" id="ProtNLM"/>
    </source>
</evidence>
<reference evidence="1 2" key="1">
    <citation type="submission" date="2024-05" db="EMBL/GenBank/DDBJ databases">
        <authorList>
            <person name="Wallberg A."/>
        </authorList>
    </citation>
    <scope>NUCLEOTIDE SEQUENCE [LARGE SCALE GENOMIC DNA]</scope>
</reference>
<dbReference type="EMBL" id="CAXKWB010037396">
    <property type="protein sequence ID" value="CAL4149782.1"/>
    <property type="molecule type" value="Genomic_DNA"/>
</dbReference>
<evidence type="ECO:0000313" key="2">
    <source>
        <dbReference type="Proteomes" id="UP001497623"/>
    </source>
</evidence>
<gene>
    <name evidence="1" type="ORF">MNOR_LOCUS30499</name>
</gene>
<sequence length="115" mass="13031">MTTKTYWILYDLPIDIPFYQSPHRMLGTTFILNQKFLDIICPVWTRVVGQMHVKVCDAGEDSPCRLLISGGAWLKDAKEYADDIAIFITSDTLEHAHTKAQSAITNLETWEIDGA</sequence>
<keyword evidence="2" id="KW-1185">Reference proteome</keyword>
<organism evidence="1 2">
    <name type="scientific">Meganyctiphanes norvegica</name>
    <name type="common">Northern krill</name>
    <name type="synonym">Thysanopoda norvegica</name>
    <dbReference type="NCBI Taxonomy" id="48144"/>
    <lineage>
        <taxon>Eukaryota</taxon>
        <taxon>Metazoa</taxon>
        <taxon>Ecdysozoa</taxon>
        <taxon>Arthropoda</taxon>
        <taxon>Crustacea</taxon>
        <taxon>Multicrustacea</taxon>
        <taxon>Malacostraca</taxon>
        <taxon>Eumalacostraca</taxon>
        <taxon>Eucarida</taxon>
        <taxon>Euphausiacea</taxon>
        <taxon>Euphausiidae</taxon>
        <taxon>Meganyctiphanes</taxon>
    </lineage>
</organism>
<accession>A0AAV2S2A2</accession>
<name>A0AAV2S2A2_MEGNR</name>
<evidence type="ECO:0000313" key="1">
    <source>
        <dbReference type="EMBL" id="CAL4149782.1"/>
    </source>
</evidence>
<proteinExistence type="predicted"/>
<comment type="caution">
    <text evidence="1">The sequence shown here is derived from an EMBL/GenBank/DDBJ whole genome shotgun (WGS) entry which is preliminary data.</text>
</comment>